<dbReference type="InterPro" id="IPR036388">
    <property type="entry name" value="WH-like_DNA-bd_sf"/>
</dbReference>
<proteinExistence type="predicted"/>
<reference evidence="1 2" key="1">
    <citation type="submission" date="2020-01" db="EMBL/GenBank/DDBJ databases">
        <title>Sulfitobacter sediminilitoris sp. nov., isolated from a tidal flat.</title>
        <authorList>
            <person name="Park S."/>
            <person name="Yoon J.-H."/>
        </authorList>
    </citation>
    <scope>NUCLEOTIDE SEQUENCE [LARGE SCALE GENOMIC DNA]</scope>
    <source>
        <strain evidence="1 2">JBTF-M27</strain>
    </source>
</reference>
<evidence type="ECO:0000313" key="2">
    <source>
        <dbReference type="Proteomes" id="UP000468591"/>
    </source>
</evidence>
<dbReference type="RefSeq" id="WP_164356282.1">
    <property type="nucleotide sequence ID" value="NZ_JAABNT010000034.1"/>
</dbReference>
<comment type="caution">
    <text evidence="1">The sequence shown here is derived from an EMBL/GenBank/DDBJ whole genome shotgun (WGS) entry which is preliminary data.</text>
</comment>
<dbReference type="EMBL" id="JAABNT010000034">
    <property type="protein sequence ID" value="NEK25050.1"/>
    <property type="molecule type" value="Genomic_DNA"/>
</dbReference>
<dbReference type="Gene3D" id="1.10.10.10">
    <property type="entry name" value="Winged helix-like DNA-binding domain superfamily/Winged helix DNA-binding domain"/>
    <property type="match status" value="1"/>
</dbReference>
<protein>
    <submittedName>
        <fullName evidence="1">MarR family EPS-associated transcriptional regulator</fullName>
    </submittedName>
</protein>
<dbReference type="InterPro" id="IPR026433">
    <property type="entry name" value="MarR_EPS"/>
</dbReference>
<organism evidence="1 2">
    <name type="scientific">Sulfitobacter sediminilitoris</name>
    <dbReference type="NCBI Taxonomy" id="2698830"/>
    <lineage>
        <taxon>Bacteria</taxon>
        <taxon>Pseudomonadati</taxon>
        <taxon>Pseudomonadota</taxon>
        <taxon>Alphaproteobacteria</taxon>
        <taxon>Rhodobacterales</taxon>
        <taxon>Roseobacteraceae</taxon>
        <taxon>Sulfitobacter</taxon>
    </lineage>
</organism>
<accession>A0A6P0CI22</accession>
<dbReference type="Pfam" id="PF13412">
    <property type="entry name" value="HTH_24"/>
    <property type="match status" value="1"/>
</dbReference>
<gene>
    <name evidence="1" type="ORF">GV827_22035</name>
</gene>
<evidence type="ECO:0000313" key="1">
    <source>
        <dbReference type="EMBL" id="NEK25050.1"/>
    </source>
</evidence>
<name>A0A6P0CI22_9RHOB</name>
<dbReference type="NCBIfam" id="TIGR04176">
    <property type="entry name" value="MarR_EPS"/>
    <property type="match status" value="1"/>
</dbReference>
<dbReference type="AlphaFoldDB" id="A0A6P0CI22"/>
<dbReference type="InterPro" id="IPR036390">
    <property type="entry name" value="WH_DNA-bd_sf"/>
</dbReference>
<sequence>MSVAEEGRFRVLRLLEQSPDLSQRQLASELGVSPGAVNFCLLALGEKGQVQIGNVRGAENKMRYAYVLTPKGISEKPQLTGAFLKRKLAEHETLKAETQAIEAEAGREQSG</sequence>
<dbReference type="Proteomes" id="UP000468591">
    <property type="component" value="Unassembled WGS sequence"/>
</dbReference>
<dbReference type="SUPFAM" id="SSF46785">
    <property type="entry name" value="Winged helix' DNA-binding domain"/>
    <property type="match status" value="1"/>
</dbReference>
<keyword evidence="2" id="KW-1185">Reference proteome</keyword>